<keyword evidence="9" id="KW-0156">Chromatin regulator</keyword>
<feature type="region of interest" description="Disordered" evidence="10">
    <location>
        <begin position="440"/>
        <end position="722"/>
    </location>
</feature>
<dbReference type="GeneID" id="19899923"/>
<dbReference type="GO" id="GO:0000123">
    <property type="term" value="C:histone acetyltransferase complex"/>
    <property type="evidence" value="ECO:0007669"/>
    <property type="project" value="TreeGrafter"/>
</dbReference>
<feature type="domain" description="PHD-type" evidence="11">
    <location>
        <begin position="743"/>
        <end position="794"/>
    </location>
</feature>
<dbReference type="PANTHER" id="PTHR10333:SF94">
    <property type="entry name" value="FINGER DOMAIN PROTEIN, PUTATIVE (AFU_ORTHOLOGUE AFUA_3G11940)-RELATED"/>
    <property type="match status" value="1"/>
</dbReference>
<evidence type="ECO:0000256" key="8">
    <source>
        <dbReference type="PROSITE-ProRule" id="PRU00146"/>
    </source>
</evidence>
<feature type="binding site" evidence="7">
    <location>
        <position position="770"/>
    </location>
    <ligand>
        <name>Zn(2+)</name>
        <dbReference type="ChEBI" id="CHEBI:29105"/>
        <label>1</label>
    </ligand>
</feature>
<feature type="compositionally biased region" description="Low complexity" evidence="10">
    <location>
        <begin position="630"/>
        <end position="643"/>
    </location>
</feature>
<evidence type="ECO:0000259" key="11">
    <source>
        <dbReference type="PROSITE" id="PS50016"/>
    </source>
</evidence>
<comment type="similarity">
    <text evidence="2 9">Belongs to the ING family.</text>
</comment>
<evidence type="ECO:0000313" key="12">
    <source>
        <dbReference type="EMBL" id="EON63385.1"/>
    </source>
</evidence>
<comment type="subunit">
    <text evidence="9">Component of an histone acetyltransferase complex. Interacts with H3K4me3 and to a lesser extent with H3K4me2.</text>
</comment>
<dbReference type="GO" id="GO:0004402">
    <property type="term" value="F:histone acetyltransferase activity"/>
    <property type="evidence" value="ECO:0007669"/>
    <property type="project" value="TreeGrafter"/>
</dbReference>
<evidence type="ECO:0000256" key="3">
    <source>
        <dbReference type="ARBA" id="ARBA00022723"/>
    </source>
</evidence>
<evidence type="ECO:0000256" key="1">
    <source>
        <dbReference type="ARBA" id="ARBA00004123"/>
    </source>
</evidence>
<gene>
    <name evidence="12" type="ORF">W97_02612</name>
</gene>
<feature type="compositionally biased region" description="Basic residues" evidence="10">
    <location>
        <begin position="702"/>
        <end position="714"/>
    </location>
</feature>
<sequence length="812" mass="87638">MADVDMENALPELGGQLPLDPDAQATVTDFHDYTEFFPSDLIRSLTLIRKLDQTYLDNTQRVHNLTTVYGSLPSLPANQRVDPQALRKQISAALDHAIHCRESALAEAARLYDVAERHCTRLGTIKKKLQALPEPPSRDPTPPPVSPALRRRTDAERTPRLTLNGPSLGARPVAAAARLSHGGRRTIVPGEILPLPELGSPIEDTVSDDDDESRESSPVGDGGNGIDAPSQPKRGGKPGRVKVPKQPRNKLLKAPRIRPPGQMGTNVHSAVAGISTSNALAKLDPPPPDAKPGSRHAPWHKLTEYEMAWLRKTMKKNAIWNPSDTMIRRELTQKGRGRENYEREKERCMITGDPFIDEDPMDPLKKVLAPGETTFEPLGNTDVNLSNRGMKLNEAKKLKKETMAREQAARDAIEIEEASRMITATGDIFKNLFNHKPAEMLPDIGTAQKKEPPKSSKKRKREGSAEPAKVAGKDLSSAAHEVGARPSGPKKIKLAPPAPPSSTAETSIPPQSEDTPFTSSAGTQPIAKTTTVLVPLLPAGPSNSPTKPAPPHASRKPTPGPPSPTAKTSAAEQLPKPPLPVPAITTAATSRSRRASLAPTPKASSPPPNGRPSSRATTAQPPSSPPPVTTAPGRRPNARAANTKAASVEPTTKRESRDLRRRGSNVSLPPPEMPARETRTRGKRPAPGVVTEEDGGKGKVSVGKRKAAPRKKGGKKEGGELKGEKKIEAVLEEAGEDIDPNEPRYCVCGDVSYGTMVACENDDCETEWFHLPCVGLTDIPPRRAKWYCPDCRKKLAIDEKGHAMSDPPKGRR</sequence>
<dbReference type="PROSITE" id="PS50016">
    <property type="entry name" value="ZF_PHD_2"/>
    <property type="match status" value="1"/>
</dbReference>
<feature type="compositionally biased region" description="Low complexity" evidence="10">
    <location>
        <begin position="501"/>
        <end position="510"/>
    </location>
</feature>
<dbReference type="Proteomes" id="UP000016924">
    <property type="component" value="Unassembled WGS sequence"/>
</dbReference>
<dbReference type="InterPro" id="IPR011011">
    <property type="entry name" value="Znf_FYVE_PHD"/>
</dbReference>
<evidence type="ECO:0000313" key="13">
    <source>
        <dbReference type="Proteomes" id="UP000016924"/>
    </source>
</evidence>
<feature type="compositionally biased region" description="Low complexity" evidence="10">
    <location>
        <begin position="611"/>
        <end position="621"/>
    </location>
</feature>
<dbReference type="InterPro" id="IPR028651">
    <property type="entry name" value="ING_fam"/>
</dbReference>
<feature type="compositionally biased region" description="Basic residues" evidence="10">
    <location>
        <begin position="234"/>
        <end position="256"/>
    </location>
</feature>
<name>R7YN77_CONA1</name>
<keyword evidence="13" id="KW-1185">Reference proteome</keyword>
<proteinExistence type="inferred from homology"/>
<dbReference type="InterPro" id="IPR024610">
    <property type="entry name" value="ING_N_histone-binding"/>
</dbReference>
<feature type="binding site" evidence="7">
    <location>
        <position position="773"/>
    </location>
    <ligand>
        <name>Zn(2+)</name>
        <dbReference type="ChEBI" id="CHEBI:29105"/>
        <label>1</label>
    </ligand>
</feature>
<keyword evidence="6 9" id="KW-0539">Nucleus</keyword>
<feature type="binding site" evidence="7">
    <location>
        <position position="759"/>
    </location>
    <ligand>
        <name>Zn(2+)</name>
        <dbReference type="ChEBI" id="CHEBI:29105"/>
        <label>2</label>
    </ligand>
</feature>
<dbReference type="CDD" id="cd15505">
    <property type="entry name" value="PHD_ING"/>
    <property type="match status" value="1"/>
</dbReference>
<dbReference type="GO" id="GO:0008270">
    <property type="term" value="F:zinc ion binding"/>
    <property type="evidence" value="ECO:0007669"/>
    <property type="project" value="UniProtKB-KW"/>
</dbReference>
<organism evidence="12 13">
    <name type="scientific">Coniosporium apollinis (strain CBS 100218)</name>
    <name type="common">Rock-inhabiting black yeast</name>
    <dbReference type="NCBI Taxonomy" id="1168221"/>
    <lineage>
        <taxon>Eukaryota</taxon>
        <taxon>Fungi</taxon>
        <taxon>Dikarya</taxon>
        <taxon>Ascomycota</taxon>
        <taxon>Pezizomycotina</taxon>
        <taxon>Dothideomycetes</taxon>
        <taxon>Dothideomycetes incertae sedis</taxon>
        <taxon>Coniosporium</taxon>
    </lineage>
</organism>
<feature type="binding site" evidence="7">
    <location>
        <position position="788"/>
    </location>
    <ligand>
        <name>Zn(2+)</name>
        <dbReference type="ChEBI" id="CHEBI:29105"/>
        <label>2</label>
    </ligand>
</feature>
<dbReference type="InterPro" id="IPR019787">
    <property type="entry name" value="Znf_PHD-finger"/>
</dbReference>
<feature type="binding site" evidence="7">
    <location>
        <position position="791"/>
    </location>
    <ligand>
        <name>Zn(2+)</name>
        <dbReference type="ChEBI" id="CHEBI:29105"/>
        <label>2</label>
    </ligand>
</feature>
<dbReference type="GO" id="GO:0005634">
    <property type="term" value="C:nucleus"/>
    <property type="evidence" value="ECO:0007669"/>
    <property type="project" value="UniProtKB-SubCell"/>
</dbReference>
<dbReference type="eggNOG" id="KOG1973">
    <property type="taxonomic scope" value="Eukaryota"/>
</dbReference>
<evidence type="ECO:0000256" key="10">
    <source>
        <dbReference type="SAM" id="MobiDB-lite"/>
    </source>
</evidence>
<evidence type="ECO:0000256" key="4">
    <source>
        <dbReference type="ARBA" id="ARBA00022771"/>
    </source>
</evidence>
<evidence type="ECO:0000256" key="7">
    <source>
        <dbReference type="PIRSR" id="PIRSR628651-51"/>
    </source>
</evidence>
<dbReference type="HOGENOM" id="CLU_009357_1_0_1"/>
<evidence type="ECO:0000256" key="6">
    <source>
        <dbReference type="ARBA" id="ARBA00023242"/>
    </source>
</evidence>
<dbReference type="PANTHER" id="PTHR10333">
    <property type="entry name" value="INHIBITOR OF GROWTH PROTEIN"/>
    <property type="match status" value="1"/>
</dbReference>
<dbReference type="RefSeq" id="XP_007778702.1">
    <property type="nucleotide sequence ID" value="XM_007780512.1"/>
</dbReference>
<feature type="compositionally biased region" description="Pro residues" evidence="10">
    <location>
        <begin position="133"/>
        <end position="146"/>
    </location>
</feature>
<feature type="binding site" evidence="7">
    <location>
        <position position="746"/>
    </location>
    <ligand>
        <name>Zn(2+)</name>
        <dbReference type="ChEBI" id="CHEBI:29105"/>
        <label>1</label>
    </ligand>
</feature>
<dbReference type="Pfam" id="PF12998">
    <property type="entry name" value="ING"/>
    <property type="match status" value="1"/>
</dbReference>
<dbReference type="InterPro" id="IPR019786">
    <property type="entry name" value="Zinc_finger_PHD-type_CS"/>
</dbReference>
<dbReference type="STRING" id="1168221.R7YN77"/>
<feature type="region of interest" description="Disordered" evidence="10">
    <location>
        <begin position="188"/>
        <end position="264"/>
    </location>
</feature>
<feature type="binding site" evidence="7">
    <location>
        <position position="748"/>
    </location>
    <ligand>
        <name>Zn(2+)</name>
        <dbReference type="ChEBI" id="CHEBI:29105"/>
        <label>1</label>
    </ligand>
</feature>
<dbReference type="PROSITE" id="PS01359">
    <property type="entry name" value="ZF_PHD_1"/>
    <property type="match status" value="1"/>
</dbReference>
<feature type="region of interest" description="Disordered" evidence="10">
    <location>
        <begin position="128"/>
        <end position="169"/>
    </location>
</feature>
<comment type="subcellular location">
    <subcellularLocation>
        <location evidence="1 9">Nucleus</location>
    </subcellularLocation>
</comment>
<comment type="domain">
    <text evidence="9">The PHD-type zinc finger mediates the binding to H3K4me3.</text>
</comment>
<dbReference type="SMART" id="SM01408">
    <property type="entry name" value="ING"/>
    <property type="match status" value="1"/>
</dbReference>
<dbReference type="Gene3D" id="3.30.40.10">
    <property type="entry name" value="Zinc/RING finger domain, C3HC4 (zinc finger)"/>
    <property type="match status" value="1"/>
</dbReference>
<dbReference type="SUPFAM" id="SSF57903">
    <property type="entry name" value="FYVE/PHD zinc finger"/>
    <property type="match status" value="1"/>
</dbReference>
<dbReference type="InterPro" id="IPR013083">
    <property type="entry name" value="Znf_RING/FYVE/PHD"/>
</dbReference>
<keyword evidence="3 7" id="KW-0479">Metal-binding</keyword>
<evidence type="ECO:0000256" key="5">
    <source>
        <dbReference type="ARBA" id="ARBA00022833"/>
    </source>
</evidence>
<dbReference type="EMBL" id="JH767563">
    <property type="protein sequence ID" value="EON63385.1"/>
    <property type="molecule type" value="Genomic_DNA"/>
</dbReference>
<accession>R7YN77</accession>
<evidence type="ECO:0000256" key="9">
    <source>
        <dbReference type="RuleBase" id="RU361213"/>
    </source>
</evidence>
<keyword evidence="4 8" id="KW-0863">Zinc-finger</keyword>
<dbReference type="OrthoDB" id="5411773at2759"/>
<dbReference type="AlphaFoldDB" id="R7YN77"/>
<feature type="binding site" evidence="7">
    <location>
        <position position="764"/>
    </location>
    <ligand>
        <name>Zn(2+)</name>
        <dbReference type="ChEBI" id="CHEBI:29105"/>
        <label>2</label>
    </ligand>
</feature>
<dbReference type="Gene3D" id="6.10.140.1740">
    <property type="match status" value="1"/>
</dbReference>
<dbReference type="SMART" id="SM00249">
    <property type="entry name" value="PHD"/>
    <property type="match status" value="1"/>
</dbReference>
<dbReference type="OMA" id="EVMIHRE"/>
<evidence type="ECO:0000256" key="2">
    <source>
        <dbReference type="ARBA" id="ARBA00010210"/>
    </source>
</evidence>
<feature type="compositionally biased region" description="Polar residues" evidence="10">
    <location>
        <begin position="512"/>
        <end position="532"/>
    </location>
</feature>
<comment type="function">
    <text evidence="9">Component of an histone acetyltransferase complex.</text>
</comment>
<protein>
    <recommendedName>
        <fullName evidence="9">Chromatin modification-related protein</fullName>
    </recommendedName>
</protein>
<reference evidence="13" key="1">
    <citation type="submission" date="2012-06" db="EMBL/GenBank/DDBJ databases">
        <title>The genome sequence of Coniosporium apollinis CBS 100218.</title>
        <authorList>
            <consortium name="The Broad Institute Genome Sequencing Platform"/>
            <person name="Cuomo C."/>
            <person name="Gorbushina A."/>
            <person name="Noack S."/>
            <person name="Walker B."/>
            <person name="Young S.K."/>
            <person name="Zeng Q."/>
            <person name="Gargeya S."/>
            <person name="Fitzgerald M."/>
            <person name="Haas B."/>
            <person name="Abouelleil A."/>
            <person name="Alvarado L."/>
            <person name="Arachchi H.M."/>
            <person name="Berlin A.M."/>
            <person name="Chapman S.B."/>
            <person name="Goldberg J."/>
            <person name="Griggs A."/>
            <person name="Gujja S."/>
            <person name="Hansen M."/>
            <person name="Howarth C."/>
            <person name="Imamovic A."/>
            <person name="Larimer J."/>
            <person name="McCowan C."/>
            <person name="Montmayeur A."/>
            <person name="Murphy C."/>
            <person name="Neiman D."/>
            <person name="Pearson M."/>
            <person name="Priest M."/>
            <person name="Roberts A."/>
            <person name="Saif S."/>
            <person name="Shea T."/>
            <person name="Sisk P."/>
            <person name="Sykes S."/>
            <person name="Wortman J."/>
            <person name="Nusbaum C."/>
            <person name="Birren B."/>
        </authorList>
    </citation>
    <scope>NUCLEOTIDE SEQUENCE [LARGE SCALE GENOMIC DNA]</scope>
    <source>
        <strain evidence="13">CBS 100218</strain>
    </source>
</reference>
<keyword evidence="5 7" id="KW-0862">Zinc</keyword>
<dbReference type="InterPro" id="IPR001965">
    <property type="entry name" value="Znf_PHD"/>
</dbReference>
<dbReference type="GO" id="GO:0006355">
    <property type="term" value="P:regulation of DNA-templated transcription"/>
    <property type="evidence" value="ECO:0007669"/>
    <property type="project" value="TreeGrafter"/>
</dbReference>